<evidence type="ECO:0000313" key="2">
    <source>
        <dbReference type="Proteomes" id="UP001157502"/>
    </source>
</evidence>
<reference evidence="1" key="1">
    <citation type="submission" date="2021-05" db="EMBL/GenBank/DDBJ databases">
        <authorList>
            <person name="Pan Q."/>
            <person name="Jouanno E."/>
            <person name="Zahm M."/>
            <person name="Klopp C."/>
            <person name="Cabau C."/>
            <person name="Louis A."/>
            <person name="Berthelot C."/>
            <person name="Parey E."/>
            <person name="Roest Crollius H."/>
            <person name="Montfort J."/>
            <person name="Robinson-Rechavi M."/>
            <person name="Bouchez O."/>
            <person name="Lampietro C."/>
            <person name="Lopez Roques C."/>
            <person name="Donnadieu C."/>
            <person name="Postlethwait J."/>
            <person name="Bobe J."/>
            <person name="Dillon D."/>
            <person name="Chandos A."/>
            <person name="von Hippel F."/>
            <person name="Guiguen Y."/>
        </authorList>
    </citation>
    <scope>NUCLEOTIDE SEQUENCE</scope>
    <source>
        <strain evidence="1">YG-Jan2019</strain>
    </source>
</reference>
<protein>
    <submittedName>
        <fullName evidence="1">Uncharacterized protein</fullName>
    </submittedName>
</protein>
<keyword evidence="2" id="KW-1185">Reference proteome</keyword>
<name>A0ACC2FM71_DALPE</name>
<sequence>MSDSGRRRQPPLDKRRENCPPTTPIAPPPRFPPRRVSARAEEDRSRPIAVASPHPAAAEHRFLRFTEAVCWKIECRFIRLARERRFKGSQLAASSRLNGSPVPSSRRSGRTRDWLLGKEEAAVPVVAR</sequence>
<organism evidence="1 2">
    <name type="scientific">Dallia pectoralis</name>
    <name type="common">Alaska blackfish</name>
    <dbReference type="NCBI Taxonomy" id="75939"/>
    <lineage>
        <taxon>Eukaryota</taxon>
        <taxon>Metazoa</taxon>
        <taxon>Chordata</taxon>
        <taxon>Craniata</taxon>
        <taxon>Vertebrata</taxon>
        <taxon>Euteleostomi</taxon>
        <taxon>Actinopterygii</taxon>
        <taxon>Neopterygii</taxon>
        <taxon>Teleostei</taxon>
        <taxon>Protacanthopterygii</taxon>
        <taxon>Esociformes</taxon>
        <taxon>Umbridae</taxon>
        <taxon>Dallia</taxon>
    </lineage>
</organism>
<gene>
    <name evidence="1" type="ORF">DPEC_G00278440</name>
</gene>
<proteinExistence type="predicted"/>
<evidence type="ECO:0000313" key="1">
    <source>
        <dbReference type="EMBL" id="KAJ7992427.1"/>
    </source>
</evidence>
<dbReference type="Proteomes" id="UP001157502">
    <property type="component" value="Chromosome 25"/>
</dbReference>
<dbReference type="EMBL" id="CM055752">
    <property type="protein sequence ID" value="KAJ7992427.1"/>
    <property type="molecule type" value="Genomic_DNA"/>
</dbReference>
<comment type="caution">
    <text evidence="1">The sequence shown here is derived from an EMBL/GenBank/DDBJ whole genome shotgun (WGS) entry which is preliminary data.</text>
</comment>
<accession>A0ACC2FM71</accession>